<keyword evidence="6" id="KW-0575">Peroxidase</keyword>
<evidence type="ECO:0000256" key="2">
    <source>
        <dbReference type="ARBA" id="ARBA00023015"/>
    </source>
</evidence>
<dbReference type="GeneID" id="89953311"/>
<evidence type="ECO:0000259" key="5">
    <source>
        <dbReference type="PROSITE" id="PS51821"/>
    </source>
</evidence>
<keyword evidence="4" id="KW-0539">Nucleus</keyword>
<dbReference type="InterPro" id="IPR038491">
    <property type="entry name" value="Velvet_dom_sf"/>
</dbReference>
<evidence type="ECO:0000256" key="1">
    <source>
        <dbReference type="ARBA" id="ARBA00004123"/>
    </source>
</evidence>
<proteinExistence type="predicted"/>
<evidence type="ECO:0000313" key="6">
    <source>
        <dbReference type="EMBL" id="KAK4519390.1"/>
    </source>
</evidence>
<keyword evidence="6" id="KW-0560">Oxidoreductase</keyword>
<evidence type="ECO:0000256" key="4">
    <source>
        <dbReference type="ARBA" id="ARBA00023242"/>
    </source>
</evidence>
<dbReference type="EMBL" id="JASEJX010000012">
    <property type="protein sequence ID" value="KAK4519390.1"/>
    <property type="molecule type" value="Genomic_DNA"/>
</dbReference>
<gene>
    <name evidence="6" type="primary">CCP1_2</name>
    <name evidence="6" type="ORF">ATC70_009625</name>
</gene>
<dbReference type="Proteomes" id="UP001304243">
    <property type="component" value="Unassembled WGS sequence"/>
</dbReference>
<accession>A0AAN7DR45</accession>
<keyword evidence="7" id="KW-1185">Reference proteome</keyword>
<dbReference type="PANTHER" id="PTHR33572:SF3">
    <property type="entry name" value="VELVET COMPLEX SUBUNIT B"/>
    <property type="match status" value="1"/>
</dbReference>
<dbReference type="EC" id="1.11.1.5" evidence="6"/>
<keyword evidence="3" id="KW-0804">Transcription</keyword>
<dbReference type="Pfam" id="PF11754">
    <property type="entry name" value="Velvet"/>
    <property type="match status" value="1"/>
</dbReference>
<organism evidence="6 7">
    <name type="scientific">Mucor velutinosus</name>
    <dbReference type="NCBI Taxonomy" id="708070"/>
    <lineage>
        <taxon>Eukaryota</taxon>
        <taxon>Fungi</taxon>
        <taxon>Fungi incertae sedis</taxon>
        <taxon>Mucoromycota</taxon>
        <taxon>Mucoromycotina</taxon>
        <taxon>Mucoromycetes</taxon>
        <taxon>Mucorales</taxon>
        <taxon>Mucorineae</taxon>
        <taxon>Mucoraceae</taxon>
        <taxon>Mucor</taxon>
    </lineage>
</organism>
<protein>
    <submittedName>
        <fullName evidence="6">Heme peroxidase</fullName>
        <ecNumber evidence="6">1.11.1.5</ecNumber>
    </submittedName>
</protein>
<evidence type="ECO:0000256" key="3">
    <source>
        <dbReference type="ARBA" id="ARBA00023163"/>
    </source>
</evidence>
<dbReference type="RefSeq" id="XP_064686056.1">
    <property type="nucleotide sequence ID" value="XM_064828854.1"/>
</dbReference>
<dbReference type="GO" id="GO:0005634">
    <property type="term" value="C:nucleus"/>
    <property type="evidence" value="ECO:0007669"/>
    <property type="project" value="UniProtKB-SubCell"/>
</dbReference>
<dbReference type="AlphaFoldDB" id="A0AAN7DR45"/>
<reference evidence="6 7" key="1">
    <citation type="submission" date="2022-11" db="EMBL/GenBank/DDBJ databases">
        <title>Mucor velutinosus strain NIH1002 WGS.</title>
        <authorList>
            <person name="Subramanian P."/>
            <person name="Mullikin J.C."/>
            <person name="Segre J.A."/>
            <person name="Zelazny A.M."/>
        </authorList>
    </citation>
    <scope>NUCLEOTIDE SEQUENCE [LARGE SCALE GENOMIC DNA]</scope>
    <source>
        <strain evidence="6 7">NIH1002</strain>
    </source>
</reference>
<dbReference type="Gene3D" id="2.60.40.3960">
    <property type="entry name" value="Velvet domain"/>
    <property type="match status" value="1"/>
</dbReference>
<feature type="domain" description="Velvet" evidence="5">
    <location>
        <begin position="247"/>
        <end position="410"/>
    </location>
</feature>
<dbReference type="PROSITE" id="PS51821">
    <property type="entry name" value="VELVET"/>
    <property type="match status" value="1"/>
</dbReference>
<dbReference type="GO" id="GO:0004130">
    <property type="term" value="F:cytochrome-c peroxidase activity"/>
    <property type="evidence" value="ECO:0007669"/>
    <property type="project" value="UniProtKB-EC"/>
</dbReference>
<keyword evidence="2" id="KW-0805">Transcription regulation</keyword>
<name>A0AAN7DR45_9FUNG</name>
<dbReference type="InterPro" id="IPR021740">
    <property type="entry name" value="Velvet"/>
</dbReference>
<sequence length="410" mass="46313">MDGNQSENDRINQQFIQEALSSQLDQQHQQHQQQPQQNSYTAYFSNDNVQTIAGNANNFETLAPFQNFASHSLLYMQHQGISSSASSNNTMDPTKQQRVDIIESNAIQDENEYIYQQYLQMMNNHSYHPTTLDSNLQGYVSQQQQQQQQTPAIPARQEQDVFNELLNMASMNNMQNNVWHSEQTHTTAFINNLDTSTLITQQGQDASCYNPTAANPPNNAHFSLPLQADKNAKSGIVLQKDYEHLFANEYRDYKLEIVQQPSRARMCGFGDKDRRPISPPPILKLTVFTKNGNIIDPETFDISFLVVMCDACQEHVAQKADDKASSSMDVVQSGQFTTQVVSFSNSTEHELESDRYTATKLKNLVGASVASATKLYDLDGKLGIFFIFQDISLRTEGLFRLQFSLTDIGS</sequence>
<evidence type="ECO:0000313" key="7">
    <source>
        <dbReference type="Proteomes" id="UP001304243"/>
    </source>
</evidence>
<dbReference type="PANTHER" id="PTHR33572">
    <property type="entry name" value="SPORE DEVELOPMENT REGULATOR VOSA"/>
    <property type="match status" value="1"/>
</dbReference>
<comment type="subcellular location">
    <subcellularLocation>
        <location evidence="1">Nucleus</location>
    </subcellularLocation>
</comment>
<dbReference type="InterPro" id="IPR037525">
    <property type="entry name" value="Velvet_dom"/>
</dbReference>
<comment type="caution">
    <text evidence="6">The sequence shown here is derived from an EMBL/GenBank/DDBJ whole genome shotgun (WGS) entry which is preliminary data.</text>
</comment>